<dbReference type="InterPro" id="IPR019341">
    <property type="entry name" value="Alpha/Gamma-adaptin-bd_p34"/>
</dbReference>
<dbReference type="AlphaFoldDB" id="A0A1B6HKV1"/>
<dbReference type="Gene3D" id="3.40.50.11960">
    <property type="match status" value="1"/>
</dbReference>
<gene>
    <name evidence="1" type="ORF">g.7994</name>
</gene>
<evidence type="ECO:0008006" key="2">
    <source>
        <dbReference type="Google" id="ProtNLM"/>
    </source>
</evidence>
<dbReference type="PANTHER" id="PTHR14659">
    <property type="entry name" value="ALPHA- AND GAMMA-ADAPTIN-BINDING PROTEIN P34"/>
    <property type="match status" value="1"/>
</dbReference>
<sequence length="296" mass="33220">MDLEQTPSILVVSCCDMEPRCIVKMILDEENTKVCSELIEGVEAFPWHISTKYYETDVVLFTLTKKVLLPQNLARGVQALVVFFDSSVDDGLERMESWMSFLRDYDVDVNILLCDRCNDNPSSGVSKRTAQEWCVKQGFELVELNPELDEEWEAEQDFIETTGIKRVVQALHAHVWPNLTMKERKEPTSMSALLHGGGAGSQLDEGGVPDHLNLDTLSLDLAEGNIEDRLAELLGCGDSETDFFQLFGELQTMKERVSSLPSDQRKACAEQVVLAFWRTIGGEVDEVDLTDQQPPA</sequence>
<name>A0A1B6HKV1_9HEMI</name>
<reference evidence="1" key="1">
    <citation type="submission" date="2015-11" db="EMBL/GenBank/DDBJ databases">
        <title>De novo transcriptome assembly of four potential Pierce s Disease insect vectors from Arizona vineyards.</title>
        <authorList>
            <person name="Tassone E.E."/>
        </authorList>
    </citation>
    <scope>NUCLEOTIDE SEQUENCE</scope>
</reference>
<protein>
    <recommendedName>
        <fullName evidence="2">Alpha-and gamma-adaptin-binding protein p34</fullName>
    </recommendedName>
</protein>
<organism evidence="1">
    <name type="scientific">Homalodisca liturata</name>
    <dbReference type="NCBI Taxonomy" id="320908"/>
    <lineage>
        <taxon>Eukaryota</taxon>
        <taxon>Metazoa</taxon>
        <taxon>Ecdysozoa</taxon>
        <taxon>Arthropoda</taxon>
        <taxon>Hexapoda</taxon>
        <taxon>Insecta</taxon>
        <taxon>Pterygota</taxon>
        <taxon>Neoptera</taxon>
        <taxon>Paraneoptera</taxon>
        <taxon>Hemiptera</taxon>
        <taxon>Auchenorrhyncha</taxon>
        <taxon>Membracoidea</taxon>
        <taxon>Cicadellidae</taxon>
        <taxon>Cicadellinae</taxon>
        <taxon>Proconiini</taxon>
        <taxon>Homalodisca</taxon>
    </lineage>
</organism>
<evidence type="ECO:0000313" key="1">
    <source>
        <dbReference type="EMBL" id="JAS75329.1"/>
    </source>
</evidence>
<dbReference type="PANTHER" id="PTHR14659:SF1">
    <property type="entry name" value="ALPHA- AND GAMMA-ADAPTIN-BINDING PROTEIN P34"/>
    <property type="match status" value="1"/>
</dbReference>
<dbReference type="Pfam" id="PF10199">
    <property type="entry name" value="Adaptin_binding"/>
    <property type="match status" value="1"/>
</dbReference>
<proteinExistence type="predicted"/>
<accession>A0A1B6HKV1</accession>
<dbReference type="EMBL" id="GECU01032377">
    <property type="protein sequence ID" value="JAS75329.1"/>
    <property type="molecule type" value="Transcribed_RNA"/>
</dbReference>